<keyword evidence="2 6" id="KW-0805">Transcription regulation</keyword>
<dbReference type="GO" id="GO:0006950">
    <property type="term" value="P:response to stress"/>
    <property type="evidence" value="ECO:0007669"/>
    <property type="project" value="UniProtKB-ARBA"/>
</dbReference>
<dbReference type="AlphaFoldDB" id="A0A9X3BRR6"/>
<dbReference type="EMBL" id="JACKVK010000001">
    <property type="protein sequence ID" value="MCV7419255.1"/>
    <property type="molecule type" value="Genomic_DNA"/>
</dbReference>
<organism evidence="10 11">
    <name type="scientific">Mycobacterium yunnanensis</name>
    <dbReference type="NCBI Taxonomy" id="368477"/>
    <lineage>
        <taxon>Bacteria</taxon>
        <taxon>Bacillati</taxon>
        <taxon>Actinomycetota</taxon>
        <taxon>Actinomycetes</taxon>
        <taxon>Mycobacteriales</taxon>
        <taxon>Mycobacteriaceae</taxon>
        <taxon>Mycobacterium</taxon>
    </lineage>
</organism>
<evidence type="ECO:0000313" key="10">
    <source>
        <dbReference type="EMBL" id="MCV7419255.1"/>
    </source>
</evidence>
<proteinExistence type="inferred from homology"/>
<evidence type="ECO:0000256" key="3">
    <source>
        <dbReference type="ARBA" id="ARBA00023082"/>
    </source>
</evidence>
<gene>
    <name evidence="10" type="ORF">H7K45_01760</name>
</gene>
<dbReference type="InterPro" id="IPR014284">
    <property type="entry name" value="RNA_pol_sigma-70_dom"/>
</dbReference>
<reference evidence="10" key="1">
    <citation type="submission" date="2020-07" db="EMBL/GenBank/DDBJ databases">
        <authorList>
            <person name="Pettersson B.M.F."/>
            <person name="Behra P.R.K."/>
            <person name="Ramesh M."/>
            <person name="Das S."/>
            <person name="Dasgupta S."/>
            <person name="Kirsebom L.A."/>
        </authorList>
    </citation>
    <scope>NUCLEOTIDE SEQUENCE</scope>
    <source>
        <strain evidence="10">DSM 44838</strain>
    </source>
</reference>
<keyword evidence="5 6" id="KW-0804">Transcription</keyword>
<protein>
    <recommendedName>
        <fullName evidence="6">RNA polymerase sigma factor</fullName>
    </recommendedName>
</protein>
<dbReference type="GO" id="GO:0006352">
    <property type="term" value="P:DNA-templated transcription initiation"/>
    <property type="evidence" value="ECO:0007669"/>
    <property type="project" value="InterPro"/>
</dbReference>
<feature type="region of interest" description="Disordered" evidence="7">
    <location>
        <begin position="178"/>
        <end position="213"/>
    </location>
</feature>
<dbReference type="PANTHER" id="PTHR43133">
    <property type="entry name" value="RNA POLYMERASE ECF-TYPE SIGMA FACTO"/>
    <property type="match status" value="1"/>
</dbReference>
<dbReference type="Gene3D" id="1.10.10.10">
    <property type="entry name" value="Winged helix-like DNA-binding domain superfamily/Winged helix DNA-binding domain"/>
    <property type="match status" value="1"/>
</dbReference>
<dbReference type="InterPro" id="IPR013249">
    <property type="entry name" value="RNA_pol_sigma70_r4_t2"/>
</dbReference>
<dbReference type="SUPFAM" id="SSF88946">
    <property type="entry name" value="Sigma2 domain of RNA polymerase sigma factors"/>
    <property type="match status" value="1"/>
</dbReference>
<dbReference type="InterPro" id="IPR013324">
    <property type="entry name" value="RNA_pol_sigma_r3/r4-like"/>
</dbReference>
<name>A0A9X3BRR6_9MYCO</name>
<evidence type="ECO:0000256" key="1">
    <source>
        <dbReference type="ARBA" id="ARBA00010641"/>
    </source>
</evidence>
<dbReference type="PROSITE" id="PS01063">
    <property type="entry name" value="SIGMA70_ECF"/>
    <property type="match status" value="1"/>
</dbReference>
<accession>A0A9X3BRR6</accession>
<dbReference type="Proteomes" id="UP001141629">
    <property type="component" value="Unassembled WGS sequence"/>
</dbReference>
<dbReference type="NCBIfam" id="TIGR02937">
    <property type="entry name" value="sigma70-ECF"/>
    <property type="match status" value="1"/>
</dbReference>
<dbReference type="GO" id="GO:0003677">
    <property type="term" value="F:DNA binding"/>
    <property type="evidence" value="ECO:0007669"/>
    <property type="project" value="UniProtKB-KW"/>
</dbReference>
<dbReference type="SUPFAM" id="SSF88659">
    <property type="entry name" value="Sigma3 and sigma4 domains of RNA polymerase sigma factors"/>
    <property type="match status" value="1"/>
</dbReference>
<keyword evidence="11" id="KW-1185">Reference proteome</keyword>
<dbReference type="InterPro" id="IPR000838">
    <property type="entry name" value="RNA_pol_sigma70_ECF_CS"/>
</dbReference>
<dbReference type="Pfam" id="PF04542">
    <property type="entry name" value="Sigma70_r2"/>
    <property type="match status" value="1"/>
</dbReference>
<evidence type="ECO:0000256" key="7">
    <source>
        <dbReference type="SAM" id="MobiDB-lite"/>
    </source>
</evidence>
<dbReference type="Pfam" id="PF08281">
    <property type="entry name" value="Sigma70_r4_2"/>
    <property type="match status" value="1"/>
</dbReference>
<dbReference type="Gene3D" id="1.10.1740.10">
    <property type="match status" value="1"/>
</dbReference>
<comment type="caution">
    <text evidence="10">The sequence shown here is derived from an EMBL/GenBank/DDBJ whole genome shotgun (WGS) entry which is preliminary data.</text>
</comment>
<dbReference type="PANTHER" id="PTHR43133:SF25">
    <property type="entry name" value="RNA POLYMERASE SIGMA FACTOR RFAY-RELATED"/>
    <property type="match status" value="1"/>
</dbReference>
<dbReference type="InterPro" id="IPR013325">
    <property type="entry name" value="RNA_pol_sigma_r2"/>
</dbReference>
<dbReference type="InterPro" id="IPR039425">
    <property type="entry name" value="RNA_pol_sigma-70-like"/>
</dbReference>
<comment type="similarity">
    <text evidence="1 6">Belongs to the sigma-70 factor family. ECF subfamily.</text>
</comment>
<evidence type="ECO:0000313" key="11">
    <source>
        <dbReference type="Proteomes" id="UP001141629"/>
    </source>
</evidence>
<evidence type="ECO:0000256" key="2">
    <source>
        <dbReference type="ARBA" id="ARBA00023015"/>
    </source>
</evidence>
<reference evidence="10" key="2">
    <citation type="journal article" date="2022" name="BMC Genomics">
        <title>Comparative genome analysis of mycobacteria focusing on tRNA and non-coding RNA.</title>
        <authorList>
            <person name="Behra P.R.K."/>
            <person name="Pettersson B.M.F."/>
            <person name="Ramesh M."/>
            <person name="Das S."/>
            <person name="Dasgupta S."/>
            <person name="Kirsebom L.A."/>
        </authorList>
    </citation>
    <scope>NUCLEOTIDE SEQUENCE</scope>
    <source>
        <strain evidence="10">DSM 44838</strain>
    </source>
</reference>
<dbReference type="InterPro" id="IPR007627">
    <property type="entry name" value="RNA_pol_sigma70_r2"/>
</dbReference>
<dbReference type="GO" id="GO:0016987">
    <property type="term" value="F:sigma factor activity"/>
    <property type="evidence" value="ECO:0007669"/>
    <property type="project" value="UniProtKB-KW"/>
</dbReference>
<evidence type="ECO:0000259" key="9">
    <source>
        <dbReference type="Pfam" id="PF08281"/>
    </source>
</evidence>
<keyword evidence="3 6" id="KW-0731">Sigma factor</keyword>
<dbReference type="InterPro" id="IPR036388">
    <property type="entry name" value="WH-like_DNA-bd_sf"/>
</dbReference>
<keyword evidence="4 6" id="KW-0238">DNA-binding</keyword>
<sequence length="213" mass="23825">MTNETTDRSTNLIRLSGDFEQDVLPFRAQLYRFALSRTKNTADAEDLLQDTLLAAFKAYDDLQPDSHLKSWLMTIMRNTWIDRHRMATRRPVQTHLDEVTESTAPALHDERSAERCLLDDDFDPDVVAAMGSLSETMRETVFLVAVMGLDSQDAARVLGVSPGTVLTRMHRSRHALRKHLASRGPESRVDATGAGRARSVRRSTWSASAATPS</sequence>
<feature type="domain" description="RNA polymerase sigma-70 region 2" evidence="8">
    <location>
        <begin position="27"/>
        <end position="89"/>
    </location>
</feature>
<evidence type="ECO:0000256" key="6">
    <source>
        <dbReference type="RuleBase" id="RU000716"/>
    </source>
</evidence>
<dbReference type="RefSeq" id="WP_263993997.1">
    <property type="nucleotide sequence ID" value="NZ_JACKVK010000001.1"/>
</dbReference>
<evidence type="ECO:0000256" key="5">
    <source>
        <dbReference type="ARBA" id="ARBA00023163"/>
    </source>
</evidence>
<evidence type="ECO:0000259" key="8">
    <source>
        <dbReference type="Pfam" id="PF04542"/>
    </source>
</evidence>
<evidence type="ECO:0000256" key="4">
    <source>
        <dbReference type="ARBA" id="ARBA00023125"/>
    </source>
</evidence>
<feature type="compositionally biased region" description="Polar residues" evidence="7">
    <location>
        <begin position="202"/>
        <end position="213"/>
    </location>
</feature>
<feature type="domain" description="RNA polymerase sigma factor 70 region 4 type 2" evidence="9">
    <location>
        <begin position="127"/>
        <end position="175"/>
    </location>
</feature>